<dbReference type="GO" id="GO:0000214">
    <property type="term" value="C:tRNA-intron endonuclease complex"/>
    <property type="evidence" value="ECO:0007669"/>
    <property type="project" value="TreeGrafter"/>
</dbReference>
<feature type="domain" description="tRNA-splicing endonuclease subunit Sen54 N-terminal" evidence="3">
    <location>
        <begin position="50"/>
        <end position="115"/>
    </location>
</feature>
<dbReference type="Pfam" id="PF12928">
    <property type="entry name" value="tRNA_int_end_N2"/>
    <property type="match status" value="1"/>
</dbReference>
<dbReference type="RefSeq" id="XP_018329729.1">
    <property type="nucleotide sequence ID" value="XM_018474227.1"/>
</dbReference>
<sequence>MYLRYRVAQLFEFHRNLVKDETSVCKNFIPINNEKEKQDTEAGLKNLHGILEVQRVDRRSARLKGNWKPETKLTLVTKPKGCFLRKLGFQNKTGYYLYPEEAIYLIETNRLEVLWKTITMSIQQAYSVLLPIMGIDKYLTYRKLISNGFKITIQPKELKRTLPLENEELKTKKICQRSQEFCGNTSCESNVLISDYADNRFRDIFANLRMRGPKKWTPTVKTDDVAYTAKLSDNLKIKAESYKVFVW</sequence>
<accession>A0A1W4X0V3</accession>
<dbReference type="InParanoid" id="A0A1W4X0V3"/>
<dbReference type="GeneID" id="108740047"/>
<dbReference type="KEGG" id="apln:108740047"/>
<evidence type="ECO:0000259" key="3">
    <source>
        <dbReference type="Pfam" id="PF12928"/>
    </source>
</evidence>
<dbReference type="PANTHER" id="PTHR21027:SF1">
    <property type="entry name" value="TRNA-SPLICING ENDONUCLEASE SUBUNIT SEN54"/>
    <property type="match status" value="1"/>
</dbReference>
<evidence type="ECO:0000256" key="1">
    <source>
        <dbReference type="ARBA" id="ARBA00005736"/>
    </source>
</evidence>
<comment type="similarity">
    <text evidence="1">Belongs to the SEN54 family.</text>
</comment>
<proteinExistence type="inferred from homology"/>
<keyword evidence="5" id="KW-0255">Endonuclease</keyword>
<protein>
    <submittedName>
        <fullName evidence="5">Probable tRNA-splicing endonuclease subunit sen54 isoform X1</fullName>
    </submittedName>
</protein>
<dbReference type="InterPro" id="IPR024337">
    <property type="entry name" value="tRNA_splic_suSen54"/>
</dbReference>
<evidence type="ECO:0000313" key="4">
    <source>
        <dbReference type="Proteomes" id="UP000192223"/>
    </source>
</evidence>
<gene>
    <name evidence="5" type="primary">LOC108740047</name>
</gene>
<dbReference type="OrthoDB" id="408683at2759"/>
<dbReference type="AlphaFoldDB" id="A0A1W4X0V3"/>
<evidence type="ECO:0000313" key="5">
    <source>
        <dbReference type="RefSeq" id="XP_018329729.1"/>
    </source>
</evidence>
<reference evidence="5" key="1">
    <citation type="submission" date="2025-08" db="UniProtKB">
        <authorList>
            <consortium name="RefSeq"/>
        </authorList>
    </citation>
    <scope>IDENTIFICATION</scope>
    <source>
        <tissue evidence="5">Entire body</tissue>
    </source>
</reference>
<dbReference type="PANTHER" id="PTHR21027">
    <property type="entry name" value="TRNA-SPLICING ENDONUCLEASE SUBUNIT SEN54"/>
    <property type="match status" value="1"/>
</dbReference>
<evidence type="ECO:0000256" key="2">
    <source>
        <dbReference type="ARBA" id="ARBA00022694"/>
    </source>
</evidence>
<dbReference type="STRING" id="224129.A0A1W4X0V3"/>
<dbReference type="GO" id="GO:0000379">
    <property type="term" value="P:tRNA-type intron splice site recognition and cleavage"/>
    <property type="evidence" value="ECO:0007669"/>
    <property type="project" value="TreeGrafter"/>
</dbReference>
<keyword evidence="2" id="KW-0819">tRNA processing</keyword>
<dbReference type="InterPro" id="IPR024336">
    <property type="entry name" value="tRNA_splic_suSen54_N"/>
</dbReference>
<keyword evidence="4" id="KW-1185">Reference proteome</keyword>
<organism evidence="4 5">
    <name type="scientific">Agrilus planipennis</name>
    <name type="common">Emerald ash borer</name>
    <name type="synonym">Agrilus marcopoli</name>
    <dbReference type="NCBI Taxonomy" id="224129"/>
    <lineage>
        <taxon>Eukaryota</taxon>
        <taxon>Metazoa</taxon>
        <taxon>Ecdysozoa</taxon>
        <taxon>Arthropoda</taxon>
        <taxon>Hexapoda</taxon>
        <taxon>Insecta</taxon>
        <taxon>Pterygota</taxon>
        <taxon>Neoptera</taxon>
        <taxon>Endopterygota</taxon>
        <taxon>Coleoptera</taxon>
        <taxon>Polyphaga</taxon>
        <taxon>Elateriformia</taxon>
        <taxon>Buprestoidea</taxon>
        <taxon>Buprestidae</taxon>
        <taxon>Agrilinae</taxon>
        <taxon>Agrilus</taxon>
    </lineage>
</organism>
<dbReference type="Proteomes" id="UP000192223">
    <property type="component" value="Unplaced"/>
</dbReference>
<dbReference type="GO" id="GO:0004519">
    <property type="term" value="F:endonuclease activity"/>
    <property type="evidence" value="ECO:0007669"/>
    <property type="project" value="UniProtKB-KW"/>
</dbReference>
<name>A0A1W4X0V3_AGRPL</name>
<keyword evidence="5" id="KW-0540">Nuclease</keyword>
<keyword evidence="5" id="KW-0378">Hydrolase</keyword>